<reference evidence="9 10" key="1">
    <citation type="submission" date="2017-03" db="EMBL/GenBank/DDBJ databases">
        <authorList>
            <person name="Afonso C.L."/>
            <person name="Miller P.J."/>
            <person name="Scott M.A."/>
            <person name="Spackman E."/>
            <person name="Goraichik I."/>
            <person name="Dimitrov K.M."/>
            <person name="Suarez D.L."/>
            <person name="Swayne D.E."/>
        </authorList>
    </citation>
    <scope>NUCLEOTIDE SEQUENCE [LARGE SCALE GENOMIC DNA]</scope>
    <source>
        <strain evidence="9 10">CECT 7691</strain>
    </source>
</reference>
<dbReference type="EC" id="2.6.1.1" evidence="3"/>
<dbReference type="InParanoid" id="A0A1Y5R808"/>
<dbReference type="Pfam" id="PF00155">
    <property type="entry name" value="Aminotran_1_2"/>
    <property type="match status" value="1"/>
</dbReference>
<comment type="similarity">
    <text evidence="2">Belongs to the class-I pyridoxal-phosphate-dependent aminotransferase family.</text>
</comment>
<dbReference type="CDD" id="cd00609">
    <property type="entry name" value="AAT_like"/>
    <property type="match status" value="1"/>
</dbReference>
<evidence type="ECO:0000313" key="10">
    <source>
        <dbReference type="Proteomes" id="UP000193200"/>
    </source>
</evidence>
<evidence type="ECO:0000256" key="3">
    <source>
        <dbReference type="ARBA" id="ARBA00012753"/>
    </source>
</evidence>
<dbReference type="InterPro" id="IPR050596">
    <property type="entry name" value="AspAT/PAT-like"/>
</dbReference>
<evidence type="ECO:0000256" key="2">
    <source>
        <dbReference type="ARBA" id="ARBA00007441"/>
    </source>
</evidence>
<dbReference type="RefSeq" id="WP_085881458.1">
    <property type="nucleotide sequence ID" value="NZ_FWFR01000001.1"/>
</dbReference>
<dbReference type="GO" id="GO:0006520">
    <property type="term" value="P:amino acid metabolic process"/>
    <property type="evidence" value="ECO:0007669"/>
    <property type="project" value="InterPro"/>
</dbReference>
<evidence type="ECO:0000256" key="4">
    <source>
        <dbReference type="ARBA" id="ARBA00022576"/>
    </source>
</evidence>
<dbReference type="InterPro" id="IPR015424">
    <property type="entry name" value="PyrdxlP-dep_Trfase"/>
</dbReference>
<dbReference type="InterPro" id="IPR015421">
    <property type="entry name" value="PyrdxlP-dep_Trfase_major"/>
</dbReference>
<keyword evidence="5 9" id="KW-0808">Transferase</keyword>
<accession>A0A1Y5R808</accession>
<dbReference type="SUPFAM" id="SSF53383">
    <property type="entry name" value="PLP-dependent transferases"/>
    <property type="match status" value="1"/>
</dbReference>
<dbReference type="PANTHER" id="PTHR46383">
    <property type="entry name" value="ASPARTATE AMINOTRANSFERASE"/>
    <property type="match status" value="1"/>
</dbReference>
<evidence type="ECO:0000313" key="9">
    <source>
        <dbReference type="EMBL" id="SLN11282.1"/>
    </source>
</evidence>
<dbReference type="OrthoDB" id="9766084at2"/>
<dbReference type="Gene3D" id="3.40.640.10">
    <property type="entry name" value="Type I PLP-dependent aspartate aminotransferase-like (Major domain)"/>
    <property type="match status" value="1"/>
</dbReference>
<keyword evidence="10" id="KW-1185">Reference proteome</keyword>
<evidence type="ECO:0000256" key="6">
    <source>
        <dbReference type="ARBA" id="ARBA00022898"/>
    </source>
</evidence>
<dbReference type="GO" id="GO:0004069">
    <property type="term" value="F:L-aspartate:2-oxoglutarate aminotransferase activity"/>
    <property type="evidence" value="ECO:0007669"/>
    <property type="project" value="UniProtKB-EC"/>
</dbReference>
<keyword evidence="6" id="KW-0663">Pyridoxal phosphate</keyword>
<sequence length="401" mass="43090">MFAMNPMVAGAIEPPIAEADGWLDGLVPDPARPILPMAQAVPAYPPPDDLLDDLAARIRRPGSSRYTAITGVPDLRAALAGHMQDEYGGVLQAANVLISAGCNQAFCLAISALAGPGDEVILPLPYYFNHQMWLDMQGIVARYLPFRPDRGGVPDPAEAALLIGPRTRAIVLVTPNNPTGTVYPPEVIAAFRDIARARGIALVLDETYKDFREEGGVPAHHLFGDPEWGETVIQLYSFSKVYCLTGHRVGSIIADPTFIARAAKIMDTLAICAPHTGQIAALYGLRNLDAWREANRRTMAARLDRVRAIFADRPGGFELAGAGAYFAYVRHPWPGRPAAEVARDLVREARVHCLPGSMFGPGQEDYLRLAFANLGEAALAALPERLAFANAAPSMAGSGHV</sequence>
<dbReference type="AlphaFoldDB" id="A0A1Y5R808"/>
<dbReference type="EMBL" id="FWFR01000001">
    <property type="protein sequence ID" value="SLN11282.1"/>
    <property type="molecule type" value="Genomic_DNA"/>
</dbReference>
<dbReference type="InterPro" id="IPR004839">
    <property type="entry name" value="Aminotransferase_I/II_large"/>
</dbReference>
<feature type="domain" description="Aminotransferase class I/classII large" evidence="8">
    <location>
        <begin position="59"/>
        <end position="385"/>
    </location>
</feature>
<comment type="cofactor">
    <cofactor evidence="1">
        <name>pyridoxal 5'-phosphate</name>
        <dbReference type="ChEBI" id="CHEBI:597326"/>
    </cofactor>
</comment>
<organism evidence="9 10">
    <name type="scientific">Oceanibacterium hippocampi</name>
    <dbReference type="NCBI Taxonomy" id="745714"/>
    <lineage>
        <taxon>Bacteria</taxon>
        <taxon>Pseudomonadati</taxon>
        <taxon>Pseudomonadota</taxon>
        <taxon>Alphaproteobacteria</taxon>
        <taxon>Sneathiellales</taxon>
        <taxon>Sneathiellaceae</taxon>
        <taxon>Oceanibacterium</taxon>
    </lineage>
</organism>
<name>A0A1Y5R808_9PROT</name>
<dbReference type="PANTHER" id="PTHR46383:SF1">
    <property type="entry name" value="ASPARTATE AMINOTRANSFERASE"/>
    <property type="match status" value="1"/>
</dbReference>
<evidence type="ECO:0000256" key="5">
    <source>
        <dbReference type="ARBA" id="ARBA00022679"/>
    </source>
</evidence>
<protein>
    <recommendedName>
        <fullName evidence="3">aspartate transaminase</fullName>
        <ecNumber evidence="3">2.6.1.1</ecNumber>
    </recommendedName>
</protein>
<gene>
    <name evidence="9" type="primary">aspC_1</name>
    <name evidence="9" type="ORF">OCH7691_00083</name>
</gene>
<evidence type="ECO:0000259" key="8">
    <source>
        <dbReference type="Pfam" id="PF00155"/>
    </source>
</evidence>
<dbReference type="Proteomes" id="UP000193200">
    <property type="component" value="Unassembled WGS sequence"/>
</dbReference>
<dbReference type="GO" id="GO:0030170">
    <property type="term" value="F:pyridoxal phosphate binding"/>
    <property type="evidence" value="ECO:0007669"/>
    <property type="project" value="InterPro"/>
</dbReference>
<keyword evidence="4 9" id="KW-0032">Aminotransferase</keyword>
<evidence type="ECO:0000256" key="1">
    <source>
        <dbReference type="ARBA" id="ARBA00001933"/>
    </source>
</evidence>
<proteinExistence type="inferred from homology"/>
<comment type="catalytic activity">
    <reaction evidence="7">
        <text>L-aspartate + 2-oxoglutarate = oxaloacetate + L-glutamate</text>
        <dbReference type="Rhea" id="RHEA:21824"/>
        <dbReference type="ChEBI" id="CHEBI:16452"/>
        <dbReference type="ChEBI" id="CHEBI:16810"/>
        <dbReference type="ChEBI" id="CHEBI:29985"/>
        <dbReference type="ChEBI" id="CHEBI:29991"/>
        <dbReference type="EC" id="2.6.1.1"/>
    </reaction>
</comment>
<dbReference type="NCBIfam" id="NF005732">
    <property type="entry name" value="PRK07550.1"/>
    <property type="match status" value="1"/>
</dbReference>
<evidence type="ECO:0000256" key="7">
    <source>
        <dbReference type="ARBA" id="ARBA00049185"/>
    </source>
</evidence>